<dbReference type="SMART" id="SM00387">
    <property type="entry name" value="HATPase_c"/>
    <property type="match status" value="1"/>
</dbReference>
<dbReference type="InterPro" id="IPR003594">
    <property type="entry name" value="HATPase_dom"/>
</dbReference>
<comment type="catalytic activity">
    <reaction evidence="1">
        <text>ATP + protein L-histidine = ADP + protein N-phospho-L-histidine.</text>
        <dbReference type="EC" id="2.7.13.3"/>
    </reaction>
</comment>
<dbReference type="SUPFAM" id="SSF55874">
    <property type="entry name" value="ATPase domain of HSP90 chaperone/DNA topoisomerase II/histidine kinase"/>
    <property type="match status" value="1"/>
</dbReference>
<dbReference type="Gene3D" id="3.30.565.10">
    <property type="entry name" value="Histidine kinase-like ATPase, C-terminal domain"/>
    <property type="match status" value="1"/>
</dbReference>
<feature type="transmembrane region" description="Helical" evidence="8">
    <location>
        <begin position="113"/>
        <end position="132"/>
    </location>
</feature>
<keyword evidence="8" id="KW-0472">Membrane</keyword>
<feature type="transmembrane region" description="Helical" evidence="8">
    <location>
        <begin position="51"/>
        <end position="76"/>
    </location>
</feature>
<keyword evidence="3" id="KW-0597">Phosphoprotein</keyword>
<dbReference type="InterPro" id="IPR005467">
    <property type="entry name" value="His_kinase_dom"/>
</dbReference>
<dbReference type="RefSeq" id="WP_061915637.1">
    <property type="nucleotide sequence ID" value="NZ_DF967971.1"/>
</dbReference>
<evidence type="ECO:0000256" key="8">
    <source>
        <dbReference type="SAM" id="Phobius"/>
    </source>
</evidence>
<dbReference type="Proteomes" id="UP000050514">
    <property type="component" value="Unassembled WGS sequence"/>
</dbReference>
<evidence type="ECO:0000313" key="10">
    <source>
        <dbReference type="EMBL" id="KPL74266.1"/>
    </source>
</evidence>
<evidence type="ECO:0000256" key="5">
    <source>
        <dbReference type="ARBA" id="ARBA00022777"/>
    </source>
</evidence>
<dbReference type="Pfam" id="PF02518">
    <property type="entry name" value="HATPase_c"/>
    <property type="match status" value="1"/>
</dbReference>
<dbReference type="InterPro" id="IPR003661">
    <property type="entry name" value="HisK_dim/P_dom"/>
</dbReference>
<dbReference type="OrthoDB" id="146014at2"/>
<keyword evidence="11" id="KW-1185">Reference proteome</keyword>
<evidence type="ECO:0000259" key="9">
    <source>
        <dbReference type="PROSITE" id="PS50109"/>
    </source>
</evidence>
<keyword evidence="4" id="KW-0808">Transferase</keyword>
<dbReference type="STRING" id="360411.AC812_13295"/>
<dbReference type="Gene3D" id="1.10.287.130">
    <property type="match status" value="1"/>
</dbReference>
<dbReference type="SMART" id="SM00388">
    <property type="entry name" value="HisKA"/>
    <property type="match status" value="1"/>
</dbReference>
<dbReference type="PANTHER" id="PTHR43711">
    <property type="entry name" value="TWO-COMPONENT HISTIDINE KINASE"/>
    <property type="match status" value="1"/>
</dbReference>
<dbReference type="CDD" id="cd00082">
    <property type="entry name" value="HisKA"/>
    <property type="match status" value="1"/>
</dbReference>
<dbReference type="InterPro" id="IPR050736">
    <property type="entry name" value="Sensor_HK_Regulatory"/>
</dbReference>
<dbReference type="InterPro" id="IPR036097">
    <property type="entry name" value="HisK_dim/P_sf"/>
</dbReference>
<feature type="domain" description="Histidine kinase" evidence="9">
    <location>
        <begin position="551"/>
        <end position="775"/>
    </location>
</feature>
<evidence type="ECO:0000256" key="2">
    <source>
        <dbReference type="ARBA" id="ARBA00012438"/>
    </source>
</evidence>
<keyword evidence="8" id="KW-1133">Transmembrane helix</keyword>
<reference evidence="10 11" key="1">
    <citation type="submission" date="2015-07" db="EMBL/GenBank/DDBJ databases">
        <title>Draft genome of Bellilinea caldifistulae DSM 17877.</title>
        <authorList>
            <person name="Hemp J."/>
            <person name="Ward L.M."/>
            <person name="Pace L.A."/>
            <person name="Fischer W.W."/>
        </authorList>
    </citation>
    <scope>NUCLEOTIDE SEQUENCE [LARGE SCALE GENOMIC DNA]</scope>
    <source>
        <strain evidence="10 11">GOMI-1</strain>
    </source>
</reference>
<feature type="transmembrane region" description="Helical" evidence="8">
    <location>
        <begin position="82"/>
        <end position="101"/>
    </location>
</feature>
<dbReference type="PROSITE" id="PS50109">
    <property type="entry name" value="HIS_KIN"/>
    <property type="match status" value="1"/>
</dbReference>
<evidence type="ECO:0000256" key="1">
    <source>
        <dbReference type="ARBA" id="ARBA00000085"/>
    </source>
</evidence>
<evidence type="ECO:0000256" key="7">
    <source>
        <dbReference type="SAM" id="MobiDB-lite"/>
    </source>
</evidence>
<evidence type="ECO:0000256" key="3">
    <source>
        <dbReference type="ARBA" id="ARBA00022553"/>
    </source>
</evidence>
<evidence type="ECO:0000256" key="6">
    <source>
        <dbReference type="ARBA" id="ARBA00023012"/>
    </source>
</evidence>
<evidence type="ECO:0000313" key="11">
    <source>
        <dbReference type="Proteomes" id="UP000050514"/>
    </source>
</evidence>
<accession>A0A0N8GM44</accession>
<dbReference type="EC" id="2.7.13.3" evidence="2"/>
<dbReference type="PANTHER" id="PTHR43711:SF31">
    <property type="entry name" value="HISTIDINE KINASE"/>
    <property type="match status" value="1"/>
</dbReference>
<dbReference type="InterPro" id="IPR004358">
    <property type="entry name" value="Sig_transdc_His_kin-like_C"/>
</dbReference>
<keyword evidence="6" id="KW-0902">Two-component regulatory system</keyword>
<feature type="transmembrane region" description="Helical" evidence="8">
    <location>
        <begin position="20"/>
        <end position="39"/>
    </location>
</feature>
<dbReference type="GO" id="GO:0000155">
    <property type="term" value="F:phosphorelay sensor kinase activity"/>
    <property type="evidence" value="ECO:0007669"/>
    <property type="project" value="InterPro"/>
</dbReference>
<feature type="transmembrane region" description="Helical" evidence="8">
    <location>
        <begin position="175"/>
        <end position="191"/>
    </location>
</feature>
<protein>
    <recommendedName>
        <fullName evidence="2">histidine kinase</fullName>
        <ecNumber evidence="2">2.7.13.3</ecNumber>
    </recommendedName>
</protein>
<comment type="caution">
    <text evidence="10">The sequence shown here is derived from an EMBL/GenBank/DDBJ whole genome shotgun (WGS) entry which is preliminary data.</text>
</comment>
<sequence>MNTLISQIFNLLTQPPGNLIFHLILVFSILTGLQTTALIHPIENRAIARRLITGFLILLLGQIVLFLISALVWQKIIPNPVILFPFDRAITFFSLAITAWMWNFSKSHRRADVVLISFGLLAIILLFLDISLQINPQISFPFQWIWSLVNLLITGLSLLFLIVRKEKAWEIGASFFLIVFAGALASLFNLANEAADFSATMRLAMLCAFPLLPSLVKTLLPLSAAVQQQQELRAETKSSRSMPSESRLFLPWIRLTTAGSAREATALLTAAIGKTFSSDLTFLIRQENPYRPIRLESGYDLIRDEALPPLQVEAETCPLLTNSLQKGKSLKLIAESESPLQDLLSLTKAVGLAVPGHVLMSPMPDNPEGKRAILLFTPYSKHEWTVEEQVLLNSICEQLPEMFFQFAQKEKLATTVQSLQEQLQMTQEQLKTLKPERIENPPPAPEANGSLTSDPALEIAGLLAIQREAQETIQRLENENRTLREALRDLKGKNNQSSEVEHLEKELRQALEEVARLQNALANANMRIVEMQSSPGQNANLNIKDTEAVLSIIQELRQPVSSVIGYTDLLINESMGNLSNQQRKFLERIRTSSDRMQSLLDDLLQTSVFNISPIELAPQPLDVETLLDQAITDMSDLLREKEINLLMDIPQDLPTFYADRDALHQVLIHLLQNAGSATPPEGSITLKVKVEQGERNTLFVLFQITDEGGGIPADELSRVFSRRIKNGTPSIRGVGDSGVGLSIAKTLVEAHGGRIWVESDGEKTSTFSILLPVKTPAFTTKTLVP</sequence>
<dbReference type="SUPFAM" id="SSF47384">
    <property type="entry name" value="Homodimeric domain of signal transducing histidine kinase"/>
    <property type="match status" value="1"/>
</dbReference>
<dbReference type="PRINTS" id="PR00344">
    <property type="entry name" value="BCTRLSENSOR"/>
</dbReference>
<proteinExistence type="predicted"/>
<feature type="transmembrane region" description="Helical" evidence="8">
    <location>
        <begin position="144"/>
        <end position="163"/>
    </location>
</feature>
<dbReference type="InterPro" id="IPR036890">
    <property type="entry name" value="HATPase_C_sf"/>
</dbReference>
<name>A0A0N8GM44_9CHLR</name>
<dbReference type="AlphaFoldDB" id="A0A0N8GM44"/>
<gene>
    <name evidence="10" type="ORF">AC812_13295</name>
</gene>
<dbReference type="EMBL" id="LGHJ01000018">
    <property type="protein sequence ID" value="KPL74266.1"/>
    <property type="molecule type" value="Genomic_DNA"/>
</dbReference>
<keyword evidence="5" id="KW-0418">Kinase</keyword>
<evidence type="ECO:0000256" key="4">
    <source>
        <dbReference type="ARBA" id="ARBA00022679"/>
    </source>
</evidence>
<dbReference type="Pfam" id="PF00512">
    <property type="entry name" value="HisKA"/>
    <property type="match status" value="1"/>
</dbReference>
<feature type="region of interest" description="Disordered" evidence="7">
    <location>
        <begin position="433"/>
        <end position="452"/>
    </location>
</feature>
<organism evidence="10 11">
    <name type="scientific">Bellilinea caldifistulae</name>
    <dbReference type="NCBI Taxonomy" id="360411"/>
    <lineage>
        <taxon>Bacteria</taxon>
        <taxon>Bacillati</taxon>
        <taxon>Chloroflexota</taxon>
        <taxon>Anaerolineae</taxon>
        <taxon>Anaerolineales</taxon>
        <taxon>Anaerolineaceae</taxon>
        <taxon>Bellilinea</taxon>
    </lineage>
</organism>
<dbReference type="PATRIC" id="fig|360411.5.peg.725"/>
<keyword evidence="8" id="KW-0812">Transmembrane</keyword>